<accession>A0ACC2GGT8</accession>
<dbReference type="EMBL" id="CM055740">
    <property type="protein sequence ID" value="KAJ8002757.1"/>
    <property type="molecule type" value="Genomic_DNA"/>
</dbReference>
<reference evidence="1" key="1">
    <citation type="submission" date="2021-05" db="EMBL/GenBank/DDBJ databases">
        <authorList>
            <person name="Pan Q."/>
            <person name="Jouanno E."/>
            <person name="Zahm M."/>
            <person name="Klopp C."/>
            <person name="Cabau C."/>
            <person name="Louis A."/>
            <person name="Berthelot C."/>
            <person name="Parey E."/>
            <person name="Roest Crollius H."/>
            <person name="Montfort J."/>
            <person name="Robinson-Rechavi M."/>
            <person name="Bouchez O."/>
            <person name="Lampietro C."/>
            <person name="Lopez Roques C."/>
            <person name="Donnadieu C."/>
            <person name="Postlethwait J."/>
            <person name="Bobe J."/>
            <person name="Dillon D."/>
            <person name="Chandos A."/>
            <person name="von Hippel F."/>
            <person name="Guiguen Y."/>
        </authorList>
    </citation>
    <scope>NUCLEOTIDE SEQUENCE</scope>
    <source>
        <strain evidence="1">YG-Jan2019</strain>
    </source>
</reference>
<sequence>MRKPQESRSGGALAPAKRLTSCSSLSLWVYVERLQTWRRRNRDLCSQERAGVQVALAPSHPETVGTEKTGEQYLYGVGASQLDHMTGCFSVPACSVGKPQHGTGIISSRRRRTVAQTSS</sequence>
<proteinExistence type="predicted"/>
<protein>
    <submittedName>
        <fullName evidence="1">Uncharacterized protein</fullName>
    </submittedName>
</protein>
<evidence type="ECO:0000313" key="2">
    <source>
        <dbReference type="Proteomes" id="UP001157502"/>
    </source>
</evidence>
<comment type="caution">
    <text evidence="1">The sequence shown here is derived from an EMBL/GenBank/DDBJ whole genome shotgun (WGS) entry which is preliminary data.</text>
</comment>
<dbReference type="Proteomes" id="UP001157502">
    <property type="component" value="Chromosome 13"/>
</dbReference>
<organism evidence="1 2">
    <name type="scientific">Dallia pectoralis</name>
    <name type="common">Alaska blackfish</name>
    <dbReference type="NCBI Taxonomy" id="75939"/>
    <lineage>
        <taxon>Eukaryota</taxon>
        <taxon>Metazoa</taxon>
        <taxon>Chordata</taxon>
        <taxon>Craniata</taxon>
        <taxon>Vertebrata</taxon>
        <taxon>Euteleostomi</taxon>
        <taxon>Actinopterygii</taxon>
        <taxon>Neopterygii</taxon>
        <taxon>Teleostei</taxon>
        <taxon>Protacanthopterygii</taxon>
        <taxon>Esociformes</taxon>
        <taxon>Umbridae</taxon>
        <taxon>Dallia</taxon>
    </lineage>
</organism>
<evidence type="ECO:0000313" key="1">
    <source>
        <dbReference type="EMBL" id="KAJ8002757.1"/>
    </source>
</evidence>
<name>A0ACC2GGT8_DALPE</name>
<keyword evidence="2" id="KW-1185">Reference proteome</keyword>
<gene>
    <name evidence="1" type="ORF">DPEC_G00162260</name>
</gene>